<organism evidence="5 6">
    <name type="scientific">Coemansia asiatica</name>
    <dbReference type="NCBI Taxonomy" id="1052880"/>
    <lineage>
        <taxon>Eukaryota</taxon>
        <taxon>Fungi</taxon>
        <taxon>Fungi incertae sedis</taxon>
        <taxon>Zoopagomycota</taxon>
        <taxon>Kickxellomycotina</taxon>
        <taxon>Kickxellomycetes</taxon>
        <taxon>Kickxellales</taxon>
        <taxon>Kickxellaceae</taxon>
        <taxon>Coemansia</taxon>
    </lineage>
</organism>
<dbReference type="AlphaFoldDB" id="A0A9W7XIX1"/>
<evidence type="ECO:0000256" key="1">
    <source>
        <dbReference type="ARBA" id="ARBA00023125"/>
    </source>
</evidence>
<dbReference type="SUPFAM" id="SSF49417">
    <property type="entry name" value="p53-like transcription factors"/>
    <property type="match status" value="1"/>
</dbReference>
<evidence type="ECO:0000256" key="2">
    <source>
        <dbReference type="PROSITE-ProRule" id="PRU00850"/>
    </source>
</evidence>
<keyword evidence="1 2" id="KW-0238">DNA-binding</keyword>
<gene>
    <name evidence="5" type="ORF">LPJ64_004563</name>
</gene>
<dbReference type="InterPro" id="IPR052605">
    <property type="entry name" value="Fungal_trans_regulator"/>
</dbReference>
<evidence type="ECO:0000313" key="6">
    <source>
        <dbReference type="Proteomes" id="UP001145021"/>
    </source>
</evidence>
<dbReference type="InterPro" id="IPR037141">
    <property type="entry name" value="NDT80_DNA-bd_dom_sf"/>
</dbReference>
<dbReference type="GO" id="GO:0051321">
    <property type="term" value="P:meiotic cell cycle"/>
    <property type="evidence" value="ECO:0007669"/>
    <property type="project" value="TreeGrafter"/>
</dbReference>
<name>A0A9W7XIX1_9FUNG</name>
<feature type="DNA-binding region" description="NDT80" evidence="2">
    <location>
        <begin position="136"/>
        <end position="399"/>
    </location>
</feature>
<dbReference type="InterPro" id="IPR008967">
    <property type="entry name" value="p53-like_TF_DNA-bd_sf"/>
</dbReference>
<evidence type="ECO:0000259" key="4">
    <source>
        <dbReference type="PROSITE" id="PS51517"/>
    </source>
</evidence>
<dbReference type="InterPro" id="IPR024061">
    <property type="entry name" value="NDT80_DNA-bd_dom"/>
</dbReference>
<feature type="region of interest" description="Disordered" evidence="3">
    <location>
        <begin position="295"/>
        <end position="325"/>
    </location>
</feature>
<evidence type="ECO:0000256" key="3">
    <source>
        <dbReference type="SAM" id="MobiDB-lite"/>
    </source>
</evidence>
<feature type="region of interest" description="Disordered" evidence="3">
    <location>
        <begin position="440"/>
        <end position="481"/>
    </location>
</feature>
<dbReference type="GO" id="GO:0003700">
    <property type="term" value="F:DNA-binding transcription factor activity"/>
    <property type="evidence" value="ECO:0007669"/>
    <property type="project" value="UniProtKB-UniRule"/>
</dbReference>
<dbReference type="PANTHER" id="PTHR35144:SF2">
    <property type="entry name" value="MEIOSIS-SPECIFIC TRANSCRIPTION FACTOR NDT80"/>
    <property type="match status" value="1"/>
</dbReference>
<feature type="compositionally biased region" description="Basic and acidic residues" evidence="3">
    <location>
        <begin position="452"/>
        <end position="464"/>
    </location>
</feature>
<dbReference type="Gene3D" id="2.60.40.1390">
    <property type="entry name" value="NDT80 DNA-binding domain"/>
    <property type="match status" value="2"/>
</dbReference>
<evidence type="ECO:0000313" key="5">
    <source>
        <dbReference type="EMBL" id="KAJ1643691.1"/>
    </source>
</evidence>
<comment type="caution">
    <text evidence="5">The sequence shown here is derived from an EMBL/GenBank/DDBJ whole genome shotgun (WGS) entry which is preliminary data.</text>
</comment>
<dbReference type="Proteomes" id="UP001145021">
    <property type="component" value="Unassembled WGS sequence"/>
</dbReference>
<accession>A0A9W7XIX1</accession>
<dbReference type="EMBL" id="JANBOH010000230">
    <property type="protein sequence ID" value="KAJ1643691.1"/>
    <property type="molecule type" value="Genomic_DNA"/>
</dbReference>
<dbReference type="PANTHER" id="PTHR35144">
    <property type="entry name" value="MEIOSIS-SPECIFIC TRANSCRIPTION FACTOR NDT80"/>
    <property type="match status" value="1"/>
</dbReference>
<protein>
    <recommendedName>
        <fullName evidence="4">NDT80 domain-containing protein</fullName>
    </recommendedName>
</protein>
<feature type="compositionally biased region" description="Polar residues" evidence="3">
    <location>
        <begin position="404"/>
        <end position="415"/>
    </location>
</feature>
<dbReference type="PROSITE" id="PS51517">
    <property type="entry name" value="NDT80"/>
    <property type="match status" value="1"/>
</dbReference>
<feature type="region of interest" description="Disordered" evidence="3">
    <location>
        <begin position="392"/>
        <end position="415"/>
    </location>
</feature>
<keyword evidence="6" id="KW-1185">Reference proteome</keyword>
<sequence>MNNDAKPVHASSNDQYGLNLQASLAGSVSSIAGSQMPNVVTGLSDPFIDSSYATTATKATTMASAASEIGTTAYYTANSYLASTNDAAISNSIANIHSNPSIAAAQGFDAFQNYSLNIPYMSPTASNQLYMEAVASAASRFLQTRRITVPQTFAKRPATAAKRASLDDSQFLKLSKNFFGKVTQHHVLLGADKSTKYTIRMFPQIDRGFFQSENEWTCYRRNYFQISSYFWLCANDQPVKDAADCQCYIPLSPDINADNNTSTGAEDQSVDTTTSYAAVNGFSLGISARVSDDSTSVELVQHTPKRDKGPQTIPQPQSIRPSANGVAEAEDPDMVSFERLQFKTATANNGRRRAAQQYYILSLQIYADCANGKKVLLASTSSCPVVVRGRSPGHYIDGCKRRNTSVSKIPSSSEIGSKPLLADSATYLDAALPQEAADLQNTQKRKRQKQRQQKEHEQPYDKKQLQSQGPELEEEQQHDLSSLSELHPFNTSAEVSASSTMLTSSTDEVLSAAAAAMAAPRYDNFLANEVAQAFPDLNPTTAAAMASAKQQQQQSNSAIAMTTAINPLGLHTAIPLTMAAPITENPLQQISKPPNFASQFTGHQLKDQPLHTAASMSSAAATASLISIEKVPTEQVAGVDDKTVGAVQRSARADSLFGKT</sequence>
<feature type="compositionally biased region" description="Polar residues" evidence="3">
    <location>
        <begin position="312"/>
        <end position="321"/>
    </location>
</feature>
<proteinExistence type="predicted"/>
<dbReference type="GO" id="GO:0003677">
    <property type="term" value="F:DNA binding"/>
    <property type="evidence" value="ECO:0007669"/>
    <property type="project" value="UniProtKB-KW"/>
</dbReference>
<dbReference type="Pfam" id="PF05224">
    <property type="entry name" value="NDT80_PhoG"/>
    <property type="match status" value="1"/>
</dbReference>
<dbReference type="GO" id="GO:0045944">
    <property type="term" value="P:positive regulation of transcription by RNA polymerase II"/>
    <property type="evidence" value="ECO:0007669"/>
    <property type="project" value="TreeGrafter"/>
</dbReference>
<feature type="domain" description="NDT80" evidence="4">
    <location>
        <begin position="136"/>
        <end position="399"/>
    </location>
</feature>
<reference evidence="5" key="1">
    <citation type="submission" date="2022-07" db="EMBL/GenBank/DDBJ databases">
        <title>Phylogenomic reconstructions and comparative analyses of Kickxellomycotina fungi.</title>
        <authorList>
            <person name="Reynolds N.K."/>
            <person name="Stajich J.E."/>
            <person name="Barry K."/>
            <person name="Grigoriev I.V."/>
            <person name="Crous P."/>
            <person name="Smith M.E."/>
        </authorList>
    </citation>
    <scope>NUCLEOTIDE SEQUENCE</scope>
    <source>
        <strain evidence="5">NBRC 105413</strain>
    </source>
</reference>
<dbReference type="GO" id="GO:0000228">
    <property type="term" value="C:nuclear chromosome"/>
    <property type="evidence" value="ECO:0007669"/>
    <property type="project" value="TreeGrafter"/>
</dbReference>